<dbReference type="InterPro" id="IPR003661">
    <property type="entry name" value="HisK_dim/P_dom"/>
</dbReference>
<dbReference type="InterPro" id="IPR035965">
    <property type="entry name" value="PAS-like_dom_sf"/>
</dbReference>
<dbReference type="Gene3D" id="3.30.450.40">
    <property type="match status" value="1"/>
</dbReference>
<keyword evidence="5" id="KW-0597">Phosphoprotein</keyword>
<dbReference type="CDD" id="cd00082">
    <property type="entry name" value="HisKA"/>
    <property type="match status" value="1"/>
</dbReference>
<evidence type="ECO:0000256" key="10">
    <source>
        <dbReference type="ARBA" id="ARBA00023012"/>
    </source>
</evidence>
<dbReference type="GeneID" id="41330437"/>
<dbReference type="SMART" id="SM00086">
    <property type="entry name" value="PAC"/>
    <property type="match status" value="2"/>
</dbReference>
<dbReference type="Pfam" id="PF00512">
    <property type="entry name" value="HisKA"/>
    <property type="match status" value="1"/>
</dbReference>
<dbReference type="InterPro" id="IPR003594">
    <property type="entry name" value="HATPase_dom"/>
</dbReference>
<dbReference type="InterPro" id="IPR001610">
    <property type="entry name" value="PAC"/>
</dbReference>
<dbReference type="Pfam" id="PF00989">
    <property type="entry name" value="PAS"/>
    <property type="match status" value="1"/>
</dbReference>
<evidence type="ECO:0000259" key="13">
    <source>
        <dbReference type="PROSITE" id="PS50112"/>
    </source>
</evidence>
<feature type="domain" description="Histidine kinase" evidence="12">
    <location>
        <begin position="842"/>
        <end position="1060"/>
    </location>
</feature>
<dbReference type="Pfam" id="PF13426">
    <property type="entry name" value="PAS_9"/>
    <property type="match status" value="1"/>
</dbReference>
<dbReference type="AlphaFoldDB" id="A0A5B9DC53"/>
<gene>
    <name evidence="15" type="ORF">DSAG12_02451</name>
</gene>
<dbReference type="Gene3D" id="1.10.287.130">
    <property type="match status" value="1"/>
</dbReference>
<keyword evidence="7" id="KW-0547">Nucleotide-binding</keyword>
<keyword evidence="11" id="KW-0472">Membrane</keyword>
<dbReference type="GO" id="GO:0000155">
    <property type="term" value="F:phosphorelay sensor kinase activity"/>
    <property type="evidence" value="ECO:0007669"/>
    <property type="project" value="InterPro"/>
</dbReference>
<dbReference type="InterPro" id="IPR029016">
    <property type="entry name" value="GAF-like_dom_sf"/>
</dbReference>
<evidence type="ECO:0000256" key="7">
    <source>
        <dbReference type="ARBA" id="ARBA00022741"/>
    </source>
</evidence>
<dbReference type="GO" id="GO:0006355">
    <property type="term" value="P:regulation of DNA-templated transcription"/>
    <property type="evidence" value="ECO:0007669"/>
    <property type="project" value="InterPro"/>
</dbReference>
<evidence type="ECO:0000259" key="14">
    <source>
        <dbReference type="PROSITE" id="PS50113"/>
    </source>
</evidence>
<sequence length="1061" mass="122599">MIGNDRKYLNIIDAIVLQLDRKGKILYINVKGNKILGYRENEILGKNWFKTCIPHSKREEMERVFNKVINGEKEVDYFENAVQTKKGLEKIIRWHNSNVYNKKGNIEGVLSLGTDITRQRKIEKLTFIQGQTNFLISNAKNEMGMFQEFCEEIIQFKNYQFCWIGLVQYDEEKSIKPVALAGYNIFDNSKYDGKKLKFTWSESVKDQSPSGTAIRTRKNYIINDLSAEKKFKNWKTVFDGSGFLSSISIPIIIENIVIGVLGIYSGNKNTFDEDDVELISKMVNNLSLGIAKMRYYKIQKKNEKNLRNSLKKFTTIFQAIPDLFLLLSKKGDVLEFHGDKNLLHVPLDNLLGKDLFIGFPNKISKLIEEKSLEVFKTKKPQVVEFPLKQQNEIIEIFEARLFFYDENKIAVFVRNITESKSRENKLKETEFRLRNLNLDLDQKVELRTRELENSKNQLNIILNTLNYPVFVISEDYEILFHNRSSSKIYDGILDGKICYKILRGREQPCDDMCPLRNKSLSQNIKSLKFEDKLFLSKFDEERDFEISSTKIENFNGKPALLEIFEDITDRKKKEKQILESELMLQVRIKGLKCLYGISSLLVVPDITIKELLYGVLPLIRSSWQYPEITMVKIIYGENQAQTTSFKESEWKLTISDKINDIPLKIEVVYEINKEFLDEEKRLLKEILTRIKLGIISIEYKLETKRLASIVGTSSDSIVSMDKEGMIKSWNKGAERIYGYALEEVLEKSISMLIPPDRMEEIPNLIEKVVQGESYKLFETKRLRKDGKVLSVNVTISPILDLKGDIVGISSISRDVTESLEQQKQYQDQLIKSSQFKSDFMASMSHELRTPLNSIIGFTDILIEKFYGDVNEKQDHYLNNVRTSAEHLLNLINDILDISKIEAGKVELKYRDFDLLNLVSQIEIEVKPLYKKKGLNFELVGFEKGTIINADPIRFKEILLNLLSNAIKYTEKGGIKLDFMEDEKNWKFKIIDTGIGIAPEDFGIIFQEFKRVESDYVESIEGTGLGLMLTKKLIELHGGHITFTSVLGEGSSFSFTLPKKLI</sequence>
<dbReference type="SMART" id="SM00387">
    <property type="entry name" value="HATPase_c"/>
    <property type="match status" value="1"/>
</dbReference>
<dbReference type="InterPro" id="IPR013767">
    <property type="entry name" value="PAS_fold"/>
</dbReference>
<dbReference type="PROSITE" id="PS50112">
    <property type="entry name" value="PAS"/>
    <property type="match status" value="2"/>
</dbReference>
<dbReference type="PANTHER" id="PTHR43047:SF64">
    <property type="entry name" value="HISTIDINE KINASE CONTAINING CHEY-HOMOLOGOUS RECEIVER DOMAIN AND PAS DOMAIN-RELATED"/>
    <property type="match status" value="1"/>
</dbReference>
<evidence type="ECO:0000256" key="2">
    <source>
        <dbReference type="ARBA" id="ARBA00004236"/>
    </source>
</evidence>
<evidence type="ECO:0000256" key="1">
    <source>
        <dbReference type="ARBA" id="ARBA00000085"/>
    </source>
</evidence>
<dbReference type="InterPro" id="IPR004358">
    <property type="entry name" value="Sig_transdc_His_kin-like_C"/>
</dbReference>
<comment type="catalytic activity">
    <reaction evidence="1">
        <text>ATP + protein L-histidine = ADP + protein N-phospho-L-histidine.</text>
        <dbReference type="EC" id="2.7.13.3"/>
    </reaction>
</comment>
<dbReference type="PRINTS" id="PR00344">
    <property type="entry name" value="BCTRLSENSOR"/>
</dbReference>
<dbReference type="GO" id="GO:0005524">
    <property type="term" value="F:ATP binding"/>
    <property type="evidence" value="ECO:0007669"/>
    <property type="project" value="UniProtKB-KW"/>
</dbReference>
<evidence type="ECO:0000313" key="15">
    <source>
        <dbReference type="EMBL" id="QEE16621.1"/>
    </source>
</evidence>
<dbReference type="PROSITE" id="PS50109">
    <property type="entry name" value="HIS_KIN"/>
    <property type="match status" value="1"/>
</dbReference>
<keyword evidence="8" id="KW-0418">Kinase</keyword>
<dbReference type="SUPFAM" id="SSF55874">
    <property type="entry name" value="ATPase domain of HSP90 chaperone/DNA topoisomerase II/histidine kinase"/>
    <property type="match status" value="1"/>
</dbReference>
<dbReference type="PANTHER" id="PTHR43047">
    <property type="entry name" value="TWO-COMPONENT HISTIDINE PROTEIN KINASE"/>
    <property type="match status" value="1"/>
</dbReference>
<keyword evidence="16" id="KW-1185">Reference proteome</keyword>
<dbReference type="Pfam" id="PF13185">
    <property type="entry name" value="GAF_2"/>
    <property type="match status" value="1"/>
</dbReference>
<dbReference type="KEGG" id="psyt:DSAG12_02451"/>
<reference evidence="15 16" key="2">
    <citation type="journal article" date="2024" name="Int. J. Syst. Evol. Microbiol.">
        <title>Promethearchaeum syntrophicum gen. nov., sp. nov., an anaerobic, obligately syntrophic archaeon, the first isolate of the lineage 'Asgard' archaea, and proposal of the new archaeal phylum Promethearchaeota phyl. nov. and kingdom Promethearchaeati regn. nov.</title>
        <authorList>
            <person name="Imachi H."/>
            <person name="Nobu M.K."/>
            <person name="Kato S."/>
            <person name="Takaki Y."/>
            <person name="Miyazaki M."/>
            <person name="Miyata M."/>
            <person name="Ogawara M."/>
            <person name="Saito Y."/>
            <person name="Sakai S."/>
            <person name="Tahara Y.O."/>
            <person name="Takano Y."/>
            <person name="Tasumi E."/>
            <person name="Uematsu K."/>
            <person name="Yoshimura T."/>
            <person name="Itoh T."/>
            <person name="Ohkuma M."/>
            <person name="Takai K."/>
        </authorList>
    </citation>
    <scope>NUCLEOTIDE SEQUENCE [LARGE SCALE GENOMIC DNA]</scope>
    <source>
        <strain evidence="15 16">MK-D1</strain>
    </source>
</reference>
<dbReference type="SUPFAM" id="SSF55785">
    <property type="entry name" value="PYP-like sensor domain (PAS domain)"/>
    <property type="match status" value="3"/>
</dbReference>
<evidence type="ECO:0000256" key="3">
    <source>
        <dbReference type="ARBA" id="ARBA00012438"/>
    </source>
</evidence>
<dbReference type="EC" id="2.7.13.3" evidence="3"/>
<accession>A0A5B9DC53</accession>
<keyword evidence="4" id="KW-1003">Cell membrane</keyword>
<dbReference type="FunFam" id="3.30.565.10:FF:000023">
    <property type="entry name" value="PAS domain-containing sensor histidine kinase"/>
    <property type="match status" value="1"/>
</dbReference>
<dbReference type="InterPro" id="IPR036097">
    <property type="entry name" value="HisK_dim/P_sf"/>
</dbReference>
<keyword evidence="6" id="KW-0808">Transferase</keyword>
<dbReference type="GO" id="GO:0005886">
    <property type="term" value="C:plasma membrane"/>
    <property type="evidence" value="ECO:0007669"/>
    <property type="project" value="UniProtKB-SubCell"/>
</dbReference>
<dbReference type="SMART" id="SM00091">
    <property type="entry name" value="PAS"/>
    <property type="match status" value="4"/>
</dbReference>
<dbReference type="CDD" id="cd00130">
    <property type="entry name" value="PAS"/>
    <property type="match status" value="2"/>
</dbReference>
<protein>
    <recommendedName>
        <fullName evidence="3">histidine kinase</fullName>
        <ecNumber evidence="3">2.7.13.3</ecNumber>
    </recommendedName>
</protein>
<dbReference type="InterPro" id="IPR005467">
    <property type="entry name" value="His_kinase_dom"/>
</dbReference>
<dbReference type="CDD" id="cd16922">
    <property type="entry name" value="HATPase_EvgS-ArcB-TorS-like"/>
    <property type="match status" value="1"/>
</dbReference>
<evidence type="ECO:0000256" key="5">
    <source>
        <dbReference type="ARBA" id="ARBA00022553"/>
    </source>
</evidence>
<feature type="domain" description="PAS" evidence="13">
    <location>
        <begin position="702"/>
        <end position="772"/>
    </location>
</feature>
<keyword evidence="10" id="KW-0902">Two-component regulatory system</keyword>
<dbReference type="Proteomes" id="UP000321408">
    <property type="component" value="Chromosome"/>
</dbReference>
<evidence type="ECO:0000256" key="4">
    <source>
        <dbReference type="ARBA" id="ARBA00022475"/>
    </source>
</evidence>
<dbReference type="Gene3D" id="3.30.565.10">
    <property type="entry name" value="Histidine kinase-like ATPase, C-terminal domain"/>
    <property type="match status" value="1"/>
</dbReference>
<dbReference type="InterPro" id="IPR003018">
    <property type="entry name" value="GAF"/>
</dbReference>
<evidence type="ECO:0000256" key="8">
    <source>
        <dbReference type="ARBA" id="ARBA00022777"/>
    </source>
</evidence>
<evidence type="ECO:0000259" key="12">
    <source>
        <dbReference type="PROSITE" id="PS50109"/>
    </source>
</evidence>
<dbReference type="SMART" id="SM00388">
    <property type="entry name" value="HisKA"/>
    <property type="match status" value="1"/>
</dbReference>
<name>A0A5B9DC53_9ARCH</name>
<dbReference type="RefSeq" id="WP_147663506.1">
    <property type="nucleotide sequence ID" value="NZ_CP042905.2"/>
</dbReference>
<keyword evidence="9" id="KW-0067">ATP-binding</keyword>
<evidence type="ECO:0000256" key="11">
    <source>
        <dbReference type="ARBA" id="ARBA00023136"/>
    </source>
</evidence>
<dbReference type="Pfam" id="PF02518">
    <property type="entry name" value="HATPase_c"/>
    <property type="match status" value="1"/>
</dbReference>
<dbReference type="OrthoDB" id="141807at2157"/>
<dbReference type="Gene3D" id="3.30.450.20">
    <property type="entry name" value="PAS domain"/>
    <property type="match status" value="4"/>
</dbReference>
<dbReference type="SUPFAM" id="SSF55781">
    <property type="entry name" value="GAF domain-like"/>
    <property type="match status" value="1"/>
</dbReference>
<dbReference type="InterPro" id="IPR036890">
    <property type="entry name" value="HATPase_C_sf"/>
</dbReference>
<proteinExistence type="predicted"/>
<dbReference type="SMART" id="SM00065">
    <property type="entry name" value="GAF"/>
    <property type="match status" value="1"/>
</dbReference>
<feature type="domain" description="PAC" evidence="14">
    <location>
        <begin position="775"/>
        <end position="827"/>
    </location>
</feature>
<comment type="subcellular location">
    <subcellularLocation>
        <location evidence="2">Cell membrane</location>
    </subcellularLocation>
</comment>
<evidence type="ECO:0000256" key="9">
    <source>
        <dbReference type="ARBA" id="ARBA00022840"/>
    </source>
</evidence>
<dbReference type="PROSITE" id="PS50113">
    <property type="entry name" value="PAC"/>
    <property type="match status" value="1"/>
</dbReference>
<reference evidence="15 16" key="1">
    <citation type="journal article" date="2020" name="Nature">
        <title>Isolation of an archaeon at the prokaryote-eukaryote interface.</title>
        <authorList>
            <person name="Imachi H."/>
            <person name="Nobu M.K."/>
            <person name="Nakahara N."/>
            <person name="Morono Y."/>
            <person name="Ogawara M."/>
            <person name="Takaki Y."/>
            <person name="Takano Y."/>
            <person name="Uematsu K."/>
            <person name="Ikuta T."/>
            <person name="Ito M."/>
            <person name="Matsui Y."/>
            <person name="Miyazaki M."/>
            <person name="Murata K."/>
            <person name="Saito Y."/>
            <person name="Sakai S."/>
            <person name="Song C."/>
            <person name="Tasumi E."/>
            <person name="Yamanaka Y."/>
            <person name="Yamaguchi T."/>
            <person name="Kamagata Y."/>
            <person name="Tamaki H."/>
            <person name="Takai K."/>
        </authorList>
    </citation>
    <scope>NUCLEOTIDE SEQUENCE [LARGE SCALE GENOMIC DNA]</scope>
    <source>
        <strain evidence="15 16">MK-D1</strain>
    </source>
</reference>
<dbReference type="NCBIfam" id="TIGR00229">
    <property type="entry name" value="sensory_box"/>
    <property type="match status" value="2"/>
</dbReference>
<evidence type="ECO:0000256" key="6">
    <source>
        <dbReference type="ARBA" id="ARBA00022679"/>
    </source>
</evidence>
<feature type="domain" description="PAS" evidence="13">
    <location>
        <begin position="4"/>
        <end position="72"/>
    </location>
</feature>
<evidence type="ECO:0000313" key="16">
    <source>
        <dbReference type="Proteomes" id="UP000321408"/>
    </source>
</evidence>
<dbReference type="EMBL" id="CP042905">
    <property type="protein sequence ID" value="QEE16621.1"/>
    <property type="molecule type" value="Genomic_DNA"/>
</dbReference>
<organism evidence="15 16">
    <name type="scientific">Promethearchaeum syntrophicum</name>
    <dbReference type="NCBI Taxonomy" id="2594042"/>
    <lineage>
        <taxon>Archaea</taxon>
        <taxon>Promethearchaeati</taxon>
        <taxon>Promethearchaeota</taxon>
        <taxon>Promethearchaeia</taxon>
        <taxon>Promethearchaeales</taxon>
        <taxon>Promethearchaeaceae</taxon>
        <taxon>Promethearchaeum</taxon>
    </lineage>
</organism>
<dbReference type="SUPFAM" id="SSF47384">
    <property type="entry name" value="Homodimeric domain of signal transducing histidine kinase"/>
    <property type="match status" value="1"/>
</dbReference>
<dbReference type="InterPro" id="IPR000700">
    <property type="entry name" value="PAS-assoc_C"/>
</dbReference>
<dbReference type="InterPro" id="IPR000014">
    <property type="entry name" value="PAS"/>
</dbReference>